<protein>
    <recommendedName>
        <fullName evidence="1">NadR/Ttd14 AAA domain-containing protein</fullName>
    </recommendedName>
</protein>
<dbReference type="AlphaFoldDB" id="A0AAX2UPS8"/>
<dbReference type="Pfam" id="PF13521">
    <property type="entry name" value="AAA_28"/>
    <property type="match status" value="1"/>
</dbReference>
<dbReference type="InterPro" id="IPR038727">
    <property type="entry name" value="NadR/Ttd14_AAA_dom"/>
</dbReference>
<sequence>MMRVGICGAHRVGKSTLARLLADRMALTMIDAGVSKVFAEMGLSPSSTLDASSRLSVQERILKKFEQVMSGGERVIIDRTPIDMVAYLLADMNQQHYQEAGVSERVMDYIKECFETARKTLDFVIYVPPGIPLEQAEGKGLIDQGYIQATHWLMKSALADSGVRYGTMPTGMIDLETRCQWAESAICFHL</sequence>
<dbReference type="SUPFAM" id="SSF52540">
    <property type="entry name" value="P-loop containing nucleoside triphosphate hydrolases"/>
    <property type="match status" value="1"/>
</dbReference>
<comment type="caution">
    <text evidence="2">The sequence shown here is derived from an EMBL/GenBank/DDBJ whole genome shotgun (WGS) entry which is preliminary data.</text>
</comment>
<reference evidence="2" key="2">
    <citation type="journal article" date="2019" name="PLoS ONE">
        <title>Identification and characterization of putative Aeromonas spp. T3SS effectors.</title>
        <authorList>
            <person name="Rangel L.T."/>
            <person name="Marden J."/>
            <person name="Colston S."/>
            <person name="Setubal J.C."/>
            <person name="Graf J."/>
            <person name="Gogarten J.P."/>
        </authorList>
    </citation>
    <scope>NUCLEOTIDE SEQUENCE</scope>
    <source>
        <strain evidence="2">BAQ071013-135</strain>
    </source>
</reference>
<dbReference type="RefSeq" id="WP_139495266.1">
    <property type="nucleotide sequence ID" value="NZ_AP027934.1"/>
</dbReference>
<organism evidence="2 3">
    <name type="scientific">Aeromonas veronii</name>
    <dbReference type="NCBI Taxonomy" id="654"/>
    <lineage>
        <taxon>Bacteria</taxon>
        <taxon>Pseudomonadati</taxon>
        <taxon>Pseudomonadota</taxon>
        <taxon>Gammaproteobacteria</taxon>
        <taxon>Aeromonadales</taxon>
        <taxon>Aeromonadaceae</taxon>
        <taxon>Aeromonas</taxon>
    </lineage>
</organism>
<accession>A0AAX2UPS8</accession>
<proteinExistence type="predicted"/>
<gene>
    <name evidence="2" type="ORF">CF123_18270</name>
</gene>
<evidence type="ECO:0000313" key="3">
    <source>
        <dbReference type="Proteomes" id="UP000796104"/>
    </source>
</evidence>
<reference evidence="2" key="1">
    <citation type="submission" date="2017-10" db="EMBL/GenBank/DDBJ databases">
        <authorList>
            <person name="Colston S.M."/>
            <person name="Graf J."/>
        </authorList>
    </citation>
    <scope>NUCLEOTIDE SEQUENCE</scope>
    <source>
        <strain evidence="2">BAQ071013-135</strain>
    </source>
</reference>
<dbReference type="Proteomes" id="UP000796104">
    <property type="component" value="Unassembled WGS sequence"/>
</dbReference>
<dbReference type="InterPro" id="IPR027417">
    <property type="entry name" value="P-loop_NTPase"/>
</dbReference>
<dbReference type="EMBL" id="PDXJ01000026">
    <property type="protein sequence ID" value="TND51815.1"/>
    <property type="molecule type" value="Genomic_DNA"/>
</dbReference>
<evidence type="ECO:0000313" key="2">
    <source>
        <dbReference type="EMBL" id="TND51815.1"/>
    </source>
</evidence>
<feature type="domain" description="NadR/Ttd14 AAA" evidence="1">
    <location>
        <begin position="4"/>
        <end position="171"/>
    </location>
</feature>
<evidence type="ECO:0000259" key="1">
    <source>
        <dbReference type="Pfam" id="PF13521"/>
    </source>
</evidence>
<dbReference type="Gene3D" id="3.40.50.300">
    <property type="entry name" value="P-loop containing nucleotide triphosphate hydrolases"/>
    <property type="match status" value="1"/>
</dbReference>
<name>A0AAX2UPS8_AERVE</name>